<name>X1KA19_9ZZZZ</name>
<dbReference type="GO" id="GO:0016861">
    <property type="term" value="F:intramolecular oxidoreductase activity, interconverting aldoses and ketoses"/>
    <property type="evidence" value="ECO:0007669"/>
    <property type="project" value="InterPro"/>
</dbReference>
<feature type="non-terminal residue" evidence="3">
    <location>
        <position position="253"/>
    </location>
</feature>
<dbReference type="PANTHER" id="PTHR36120:SF1">
    <property type="entry name" value="L-FUCOSE ISOMERASE C-TERMINAL DOMAIN-CONTAINING PROTEIN"/>
    <property type="match status" value="1"/>
</dbReference>
<evidence type="ECO:0000256" key="1">
    <source>
        <dbReference type="ARBA" id="ARBA00023235"/>
    </source>
</evidence>
<dbReference type="AlphaFoldDB" id="X1KA19"/>
<organism evidence="3">
    <name type="scientific">marine sediment metagenome</name>
    <dbReference type="NCBI Taxonomy" id="412755"/>
    <lineage>
        <taxon>unclassified sequences</taxon>
        <taxon>metagenomes</taxon>
        <taxon>ecological metagenomes</taxon>
    </lineage>
</organism>
<evidence type="ECO:0000256" key="2">
    <source>
        <dbReference type="ARBA" id="ARBA00023277"/>
    </source>
</evidence>
<reference evidence="3" key="1">
    <citation type="journal article" date="2014" name="Front. Microbiol.">
        <title>High frequency of phylogenetically diverse reductive dehalogenase-homologous genes in deep subseafloor sedimentary metagenomes.</title>
        <authorList>
            <person name="Kawai M."/>
            <person name="Futagami T."/>
            <person name="Toyoda A."/>
            <person name="Takaki Y."/>
            <person name="Nishi S."/>
            <person name="Hori S."/>
            <person name="Arai W."/>
            <person name="Tsubouchi T."/>
            <person name="Morono Y."/>
            <person name="Uchiyama I."/>
            <person name="Ito T."/>
            <person name="Fujiyama A."/>
            <person name="Inagaki F."/>
            <person name="Takami H."/>
        </authorList>
    </citation>
    <scope>NUCLEOTIDE SEQUENCE</scope>
    <source>
        <strain evidence="3">Expedition CK06-06</strain>
    </source>
</reference>
<keyword evidence="1" id="KW-0413">Isomerase</keyword>
<dbReference type="GO" id="GO:0005737">
    <property type="term" value="C:cytoplasm"/>
    <property type="evidence" value="ECO:0007669"/>
    <property type="project" value="InterPro"/>
</dbReference>
<feature type="non-terminal residue" evidence="3">
    <location>
        <position position="1"/>
    </location>
</feature>
<proteinExistence type="predicted"/>
<evidence type="ECO:0008006" key="4">
    <source>
        <dbReference type="Google" id="ProtNLM"/>
    </source>
</evidence>
<dbReference type="InterPro" id="IPR009015">
    <property type="entry name" value="Fucose_isomerase_N/cen_sf"/>
</dbReference>
<dbReference type="SUPFAM" id="SSF53743">
    <property type="entry name" value="FucI/AraA N-terminal and middle domains"/>
    <property type="match status" value="1"/>
</dbReference>
<gene>
    <name evidence="3" type="ORF">S03H2_56332</name>
</gene>
<sequence>EKLLADTGITLQYLPADIFFDIYNNMPVSDEIIAMADKYIDQAKEMRHADRQDVINGIKSYLVAAKILENEKADAISMDCLGALGDKDISLPCISWSRMNNDGIPAICEADTGAIAAQVMVQYLFDRPGFQQDPVADTSDDTIIGAHCSCPTRLNGFKEPPEPFELVHHHGNRDAVPRTIWKIGQRVTSVDVLPARGNEQKRSKLLISTGTVIDNMSVPPSGGCVVSVKVKFDGGHEVLSFPGFHQLFFYGDY</sequence>
<comment type="caution">
    <text evidence="3">The sequence shown here is derived from an EMBL/GenBank/DDBJ whole genome shotgun (WGS) entry which is preliminary data.</text>
</comment>
<keyword evidence="2" id="KW-0119">Carbohydrate metabolism</keyword>
<dbReference type="EMBL" id="BARU01036025">
    <property type="protein sequence ID" value="GAH87074.1"/>
    <property type="molecule type" value="Genomic_DNA"/>
</dbReference>
<protein>
    <recommendedName>
        <fullName evidence="4">L-fucose isomerase C-terminal domain-containing protein</fullName>
    </recommendedName>
</protein>
<dbReference type="GO" id="GO:0005996">
    <property type="term" value="P:monosaccharide metabolic process"/>
    <property type="evidence" value="ECO:0007669"/>
    <property type="project" value="InterPro"/>
</dbReference>
<dbReference type="PANTHER" id="PTHR36120">
    <property type="entry name" value="FUCOSE ISOMERASE"/>
    <property type="match status" value="1"/>
</dbReference>
<evidence type="ECO:0000313" key="3">
    <source>
        <dbReference type="EMBL" id="GAH87074.1"/>
    </source>
</evidence>
<accession>X1KA19</accession>